<evidence type="ECO:0000259" key="1">
    <source>
        <dbReference type="Pfam" id="PF00561"/>
    </source>
</evidence>
<dbReference type="InterPro" id="IPR029058">
    <property type="entry name" value="AB_hydrolase_fold"/>
</dbReference>
<dbReference type="Proteomes" id="UP000183974">
    <property type="component" value="Unassembled WGS sequence"/>
</dbReference>
<reference evidence="2 3" key="1">
    <citation type="submission" date="2016-11" db="EMBL/GenBank/DDBJ databases">
        <authorList>
            <person name="Jaros S."/>
            <person name="Januszkiewicz K."/>
            <person name="Wedrychowicz H."/>
        </authorList>
    </citation>
    <scope>NUCLEOTIDE SEQUENCE [LARGE SCALE GENOMIC DNA]</scope>
    <source>
        <strain evidence="2 3">DSM 29589</strain>
    </source>
</reference>
<protein>
    <recommendedName>
        <fullName evidence="1">AB hydrolase-1 domain-containing protein</fullName>
    </recommendedName>
</protein>
<evidence type="ECO:0000313" key="2">
    <source>
        <dbReference type="EMBL" id="SHL76364.1"/>
    </source>
</evidence>
<dbReference type="SUPFAM" id="SSF53474">
    <property type="entry name" value="alpha/beta-Hydrolases"/>
    <property type="match status" value="1"/>
</dbReference>
<dbReference type="EMBL" id="FRBR01000005">
    <property type="protein sequence ID" value="SHL76364.1"/>
    <property type="molecule type" value="Genomic_DNA"/>
</dbReference>
<dbReference type="Pfam" id="PF00561">
    <property type="entry name" value="Abhydrolase_1"/>
    <property type="match status" value="1"/>
</dbReference>
<dbReference type="InterPro" id="IPR000073">
    <property type="entry name" value="AB_hydrolase_1"/>
</dbReference>
<keyword evidence="3" id="KW-1185">Reference proteome</keyword>
<sequence>MLWEPDRMPFLQINAGPEGPALHGTPRPLRPSLTQALRAQGPIIIMTHGFKFAPGQGLDCPHNHILSLSPLSRCWKTLSWPRYLGYGAGHRGEGLGIAFGWAGRGTIWQAYRQARNAGHSLARLIHMIHQIAPGRPIHLIAHSLGARVVLSALHDLPEDSIRRAILLCGAEYIETAKAALSTDAGRTAEIINVTTRENDLFDFLLERLIPPARFRENRSLGRGLPDLPNTLNLQLDHPATLTRLSRAGFSIAPAKTRICHWSAYLRPGVFPFYRDILRHPDDWPISKLRTALPYQPDPHWTRLRELAPRILPVATPETAALP</sequence>
<name>A0A1M7DA65_9RHOB</name>
<proteinExistence type="predicted"/>
<gene>
    <name evidence="2" type="ORF">SAMN05444398_105180</name>
</gene>
<dbReference type="STRING" id="337701.SAMN05444398_105180"/>
<dbReference type="AlphaFoldDB" id="A0A1M7DA65"/>
<accession>A0A1M7DA65</accession>
<evidence type="ECO:0000313" key="3">
    <source>
        <dbReference type="Proteomes" id="UP000183974"/>
    </source>
</evidence>
<feature type="domain" description="AB hydrolase-1" evidence="1">
    <location>
        <begin position="119"/>
        <end position="193"/>
    </location>
</feature>
<organism evidence="2 3">
    <name type="scientific">Roseovarius pacificus</name>
    <dbReference type="NCBI Taxonomy" id="337701"/>
    <lineage>
        <taxon>Bacteria</taxon>
        <taxon>Pseudomonadati</taxon>
        <taxon>Pseudomonadota</taxon>
        <taxon>Alphaproteobacteria</taxon>
        <taxon>Rhodobacterales</taxon>
        <taxon>Roseobacteraceae</taxon>
        <taxon>Roseovarius</taxon>
    </lineage>
</organism>
<dbReference type="Gene3D" id="3.40.50.1820">
    <property type="entry name" value="alpha/beta hydrolase"/>
    <property type="match status" value="1"/>
</dbReference>